<evidence type="ECO:0000313" key="1">
    <source>
        <dbReference type="Proteomes" id="UP000790787"/>
    </source>
</evidence>
<keyword evidence="1" id="KW-1185">Reference proteome</keyword>
<proteinExistence type="predicted"/>
<evidence type="ECO:0000313" key="2">
    <source>
        <dbReference type="RefSeq" id="XP_075096433.1"/>
    </source>
</evidence>
<dbReference type="Proteomes" id="UP000790787">
    <property type="component" value="Chromosome 20"/>
</dbReference>
<gene>
    <name evidence="2" type="primary">LOC142174522</name>
</gene>
<reference evidence="1" key="1">
    <citation type="journal article" date="2014" name="Nat. Commun.">
        <title>The tobacco genome sequence and its comparison with those of tomato and potato.</title>
        <authorList>
            <person name="Sierro N."/>
            <person name="Battey J.N."/>
            <person name="Ouadi S."/>
            <person name="Bakaher N."/>
            <person name="Bovet L."/>
            <person name="Willig A."/>
            <person name="Goepfert S."/>
            <person name="Peitsch M.C."/>
            <person name="Ivanov N.V."/>
        </authorList>
    </citation>
    <scope>NUCLEOTIDE SEQUENCE [LARGE SCALE GENOMIC DNA]</scope>
</reference>
<name>A0AC58TGT4_TOBAC</name>
<protein>
    <submittedName>
        <fullName evidence="2">Uncharacterized protein LOC142174522</fullName>
    </submittedName>
</protein>
<accession>A0AC58TGT4</accession>
<reference evidence="2" key="2">
    <citation type="submission" date="2025-08" db="UniProtKB">
        <authorList>
            <consortium name="RefSeq"/>
        </authorList>
    </citation>
    <scope>IDENTIFICATION</scope>
    <source>
        <tissue evidence="2">Leaf</tissue>
    </source>
</reference>
<sequence length="183" mass="20961">MEIKGQALEDYLAENPVDDEYQPLRTYFPDEGVNSVEIIPENINSWKMFFYGAIKINGVGIGPILITPTGQHYLATTRLWFFCTNNNAEYKACIMIMNMAVDLDVQELLIMGDFDIIIRQTQDEWKSCDIKLIPYRQHVEDLCKQFKSVEFKHIPRFDNEPAAALAIVASILSYPGNVHIDPL</sequence>
<dbReference type="RefSeq" id="XP_075096433.1">
    <property type="nucleotide sequence ID" value="XM_075240332.1"/>
</dbReference>
<organism evidence="1 2">
    <name type="scientific">Nicotiana tabacum</name>
    <name type="common">Common tobacco</name>
    <dbReference type="NCBI Taxonomy" id="4097"/>
    <lineage>
        <taxon>Eukaryota</taxon>
        <taxon>Viridiplantae</taxon>
        <taxon>Streptophyta</taxon>
        <taxon>Embryophyta</taxon>
        <taxon>Tracheophyta</taxon>
        <taxon>Spermatophyta</taxon>
        <taxon>Magnoliopsida</taxon>
        <taxon>eudicotyledons</taxon>
        <taxon>Gunneridae</taxon>
        <taxon>Pentapetalae</taxon>
        <taxon>asterids</taxon>
        <taxon>lamiids</taxon>
        <taxon>Solanales</taxon>
        <taxon>Solanaceae</taxon>
        <taxon>Nicotianoideae</taxon>
        <taxon>Nicotianeae</taxon>
        <taxon>Nicotiana</taxon>
    </lineage>
</organism>